<dbReference type="RefSeq" id="WP_152123795.1">
    <property type="nucleotide sequence ID" value="NZ_WELI01000002.1"/>
</dbReference>
<dbReference type="InterPro" id="IPR013783">
    <property type="entry name" value="Ig-like_fold"/>
</dbReference>
<feature type="domain" description="Type 9 secretion system plug protein N-terminal" evidence="1">
    <location>
        <begin position="51"/>
        <end position="168"/>
    </location>
</feature>
<organism evidence="2 3">
    <name type="scientific">Rudanella paleaurantiibacter</name>
    <dbReference type="NCBI Taxonomy" id="2614655"/>
    <lineage>
        <taxon>Bacteria</taxon>
        <taxon>Pseudomonadati</taxon>
        <taxon>Bacteroidota</taxon>
        <taxon>Cytophagia</taxon>
        <taxon>Cytophagales</taxon>
        <taxon>Cytophagaceae</taxon>
        <taxon>Rudanella</taxon>
    </lineage>
</organism>
<sequence>MTAPNRYVLFLTSWLWAAVFGSLFAQPLETADVNYDTQIQTVLLYPAIGGDVTSPGRTLNPPVTELNTDSPLVLEFDDLSGDYRPFRARLVHCNADWQKSVLNDIEFTYEFNDYPITEYQVSMGTKVQYYHYRFQVPKVKLPGNYILVVVNERNPRQLILSRRFSTYQNRVSVGAAVQFSSSPQRQFRDQQIDLTLNYKGYQVISPQDDFKIIIRQNYRDDRTITGLKPTNVRVFDQVLEYRLFDLTNTIPGSNEYRFFDTRTVLSRSNFVDRIVPREDKTTAYVMIDQPRSIGGYIQFDDFNGRYVIDHRETQNGSVSADYIETVFTLKTAELPDGEVYVNGAFNNWRQNDRNRMTYDPASGSYRAAILLKQGVYNYVYAVARTSPQPLVDESLLEGNFSQTENDYEVFVYHRPPAGRADQLVAYRKVGFGKRR</sequence>
<protein>
    <submittedName>
        <fullName evidence="2">DUF5103 domain-containing protein</fullName>
    </submittedName>
</protein>
<evidence type="ECO:0000313" key="3">
    <source>
        <dbReference type="Proteomes" id="UP000488299"/>
    </source>
</evidence>
<dbReference type="Proteomes" id="UP000488299">
    <property type="component" value="Unassembled WGS sequence"/>
</dbReference>
<keyword evidence="3" id="KW-1185">Reference proteome</keyword>
<dbReference type="EMBL" id="WELI01000002">
    <property type="protein sequence ID" value="KAB7732228.1"/>
    <property type="molecule type" value="Genomic_DNA"/>
</dbReference>
<dbReference type="AlphaFoldDB" id="A0A7J5U3M1"/>
<gene>
    <name evidence="2" type="ORF">F5984_08485</name>
</gene>
<evidence type="ECO:0000313" key="2">
    <source>
        <dbReference type="EMBL" id="KAB7732228.1"/>
    </source>
</evidence>
<name>A0A7J5U3M1_9BACT</name>
<accession>A0A7J5U3M1</accession>
<dbReference type="Gene3D" id="2.60.40.10">
    <property type="entry name" value="Immunoglobulins"/>
    <property type="match status" value="1"/>
</dbReference>
<reference evidence="2 3" key="1">
    <citation type="submission" date="2019-10" db="EMBL/GenBank/DDBJ databases">
        <title>Rudanella paleaurantiibacter sp. nov., isolated from sludge.</title>
        <authorList>
            <person name="Xu S.Q."/>
        </authorList>
    </citation>
    <scope>NUCLEOTIDE SEQUENCE [LARGE SCALE GENOMIC DNA]</scope>
    <source>
        <strain evidence="2 3">HX-22-17</strain>
    </source>
</reference>
<dbReference type="SUPFAM" id="SSF81296">
    <property type="entry name" value="E set domains"/>
    <property type="match status" value="1"/>
</dbReference>
<dbReference type="InterPro" id="IPR014756">
    <property type="entry name" value="Ig_E-set"/>
</dbReference>
<dbReference type="Pfam" id="PF17116">
    <property type="entry name" value="T9SS_plug_1st"/>
    <property type="match status" value="1"/>
</dbReference>
<proteinExistence type="predicted"/>
<dbReference type="InterPro" id="IPR031345">
    <property type="entry name" value="T9SS_Plug_N"/>
</dbReference>
<comment type="caution">
    <text evidence="2">The sequence shown here is derived from an EMBL/GenBank/DDBJ whole genome shotgun (WGS) entry which is preliminary data.</text>
</comment>
<evidence type="ECO:0000259" key="1">
    <source>
        <dbReference type="Pfam" id="PF17116"/>
    </source>
</evidence>